<evidence type="ECO:0000313" key="2">
    <source>
        <dbReference type="EMBL" id="QCC53040.1"/>
    </source>
</evidence>
<reference evidence="2 4" key="1">
    <citation type="journal article" date="2019" name="Nat. Commun.">
        <title>A new type of DNA phosphorothioation-based antiviral system in archaea.</title>
        <authorList>
            <person name="Xiong L."/>
            <person name="Liu S."/>
            <person name="Chen S."/>
            <person name="Xiao Y."/>
            <person name="Zhu B."/>
            <person name="Gao Y."/>
            <person name="Zhang Y."/>
            <person name="Chen B."/>
            <person name="Luo J."/>
            <person name="Deng Z."/>
            <person name="Chen X."/>
            <person name="Wang L."/>
            <person name="Chen S."/>
        </authorList>
    </citation>
    <scope>NUCLEOTIDE SEQUENCE [LARGE SCALE GENOMIC DNA]</scope>
    <source>
        <strain evidence="2 4">JCM 10635</strain>
        <plasmid evidence="3 4">unnamed1</plasmid>
    </source>
</reference>
<proteinExistence type="predicted"/>
<accession>A0A4D6HGY3</accession>
<dbReference type="Proteomes" id="UP000296822">
    <property type="component" value="Plasmid unnamed1"/>
</dbReference>
<keyword evidence="1" id="KW-0472">Membrane</keyword>
<dbReference type="InterPro" id="IPR058357">
    <property type="entry name" value="DUF8044"/>
</dbReference>
<dbReference type="KEGG" id="nbg:DV706_00210"/>
<feature type="transmembrane region" description="Helical" evidence="1">
    <location>
        <begin position="12"/>
        <end position="41"/>
    </location>
</feature>
<keyword evidence="1" id="KW-1133">Transmembrane helix</keyword>
<protein>
    <submittedName>
        <fullName evidence="2">Uncharacterized protein</fullName>
    </submittedName>
</protein>
<keyword evidence="3" id="KW-0614">Plasmid</keyword>
<organism evidence="2 4">
    <name type="scientific">Natronorubrum bangense</name>
    <dbReference type="NCBI Taxonomy" id="61858"/>
    <lineage>
        <taxon>Archaea</taxon>
        <taxon>Methanobacteriati</taxon>
        <taxon>Methanobacteriota</taxon>
        <taxon>Stenosarchaea group</taxon>
        <taxon>Halobacteria</taxon>
        <taxon>Halobacteriales</taxon>
        <taxon>Natrialbaceae</taxon>
        <taxon>Natronorubrum</taxon>
    </lineage>
</organism>
<dbReference type="Pfam" id="PF26161">
    <property type="entry name" value="DUF8044"/>
    <property type="match status" value="1"/>
</dbReference>
<evidence type="ECO:0000313" key="4">
    <source>
        <dbReference type="Proteomes" id="UP000296822"/>
    </source>
</evidence>
<evidence type="ECO:0000256" key="1">
    <source>
        <dbReference type="SAM" id="Phobius"/>
    </source>
</evidence>
<evidence type="ECO:0000313" key="3">
    <source>
        <dbReference type="EMBL" id="QCC56267.1"/>
    </source>
</evidence>
<dbReference type="KEGG" id="nbg:DV706_17060"/>
<keyword evidence="1" id="KW-0812">Transmembrane</keyword>
<sequence length="80" mass="9121">MRVLSWQLVWMLGVIVSLAFLGAFSYELFFVLSTVGFLLLVDLIRPSIARPEWWMRARSILVLGLIGLAVVIARRMIVMV</sequence>
<name>A0A4D6HGY3_9EURY</name>
<gene>
    <name evidence="2" type="ORF">DV706_00210</name>
    <name evidence="3" type="ORF">DV706_17060</name>
</gene>
<geneLocation type="plasmid" evidence="3">
    <name>unnamed1</name>
</geneLocation>
<dbReference type="AlphaFoldDB" id="A0A4D6HGY3"/>
<dbReference type="EMBL" id="CP031306">
    <property type="protein sequence ID" value="QCC56267.1"/>
    <property type="molecule type" value="Genomic_DNA"/>
</dbReference>
<feature type="transmembrane region" description="Helical" evidence="1">
    <location>
        <begin position="53"/>
        <end position="73"/>
    </location>
</feature>
<dbReference type="Proteomes" id="UP000296822">
    <property type="component" value="Chromosome"/>
</dbReference>
<dbReference type="EMBL" id="CP031305">
    <property type="protein sequence ID" value="QCC53040.1"/>
    <property type="molecule type" value="Genomic_DNA"/>
</dbReference>